<evidence type="ECO:0000256" key="2">
    <source>
        <dbReference type="ARBA" id="ARBA00023002"/>
    </source>
</evidence>
<reference evidence="4 5" key="1">
    <citation type="submission" date="2020-03" db="EMBL/GenBank/DDBJ databases">
        <title>Two novel Motilibacter sp.</title>
        <authorList>
            <person name="Liu S."/>
        </authorList>
    </citation>
    <scope>NUCLEOTIDE SEQUENCE [LARGE SCALE GENOMIC DNA]</scope>
    <source>
        <strain evidence="4 5">E257</strain>
    </source>
</reference>
<evidence type="ECO:0000256" key="3">
    <source>
        <dbReference type="RuleBase" id="RU000363"/>
    </source>
</evidence>
<keyword evidence="5" id="KW-1185">Reference proteome</keyword>
<evidence type="ECO:0000256" key="1">
    <source>
        <dbReference type="ARBA" id="ARBA00006484"/>
    </source>
</evidence>
<dbReference type="PIRSF" id="PIRSF000126">
    <property type="entry name" value="11-beta-HSD1"/>
    <property type="match status" value="1"/>
</dbReference>
<organism evidence="4 5">
    <name type="scientific">Motilibacter deserti</name>
    <dbReference type="NCBI Taxonomy" id="2714956"/>
    <lineage>
        <taxon>Bacteria</taxon>
        <taxon>Bacillati</taxon>
        <taxon>Actinomycetota</taxon>
        <taxon>Actinomycetes</taxon>
        <taxon>Motilibacterales</taxon>
        <taxon>Motilibacteraceae</taxon>
        <taxon>Motilibacter</taxon>
    </lineage>
</organism>
<evidence type="ECO:0000313" key="4">
    <source>
        <dbReference type="EMBL" id="NHC16077.1"/>
    </source>
</evidence>
<protein>
    <submittedName>
        <fullName evidence="4">SDR family oxidoreductase</fullName>
    </submittedName>
</protein>
<dbReference type="SUPFAM" id="SSF51735">
    <property type="entry name" value="NAD(P)-binding Rossmann-fold domains"/>
    <property type="match status" value="1"/>
</dbReference>
<dbReference type="InterPro" id="IPR002347">
    <property type="entry name" value="SDR_fam"/>
</dbReference>
<dbReference type="Gene3D" id="3.40.50.720">
    <property type="entry name" value="NAD(P)-binding Rossmann-like Domain"/>
    <property type="match status" value="1"/>
</dbReference>
<comment type="similarity">
    <text evidence="1 3">Belongs to the short-chain dehydrogenases/reductases (SDR) family.</text>
</comment>
<dbReference type="CDD" id="cd05233">
    <property type="entry name" value="SDR_c"/>
    <property type="match status" value="1"/>
</dbReference>
<evidence type="ECO:0000313" key="5">
    <source>
        <dbReference type="Proteomes" id="UP000800981"/>
    </source>
</evidence>
<sequence>MSVALVTGSTAGIGLAYARALALRGVGLVLVARDAERLARRAQELRTAYGVVAEVLPADLATPQGLRDVEARLSDPARPVRWLVNNAGFGIGRPFGEADLAAEDRQLDVLVRAPLHLTRAAVPGMVERGDGLVVNVSSVAGFVPRGTYAAAKAWVTNFTLGLHGELAGTGVRVQALCPGWTRTEFHDRAGLDMRWVPRTMWLTAEQVVEGSLRDLARGRVVSVPGWQYKPLPALARALPPAALARMIGGR</sequence>
<dbReference type="EMBL" id="JAANNP010000089">
    <property type="protein sequence ID" value="NHC16077.1"/>
    <property type="molecule type" value="Genomic_DNA"/>
</dbReference>
<proteinExistence type="inferred from homology"/>
<name>A0ABX0GYJ5_9ACTN</name>
<gene>
    <name evidence="4" type="ORF">G9H71_20025</name>
</gene>
<accession>A0ABX0GYJ5</accession>
<dbReference type="RefSeq" id="WP_166284551.1">
    <property type="nucleotide sequence ID" value="NZ_JAANNP010000089.1"/>
</dbReference>
<keyword evidence="2" id="KW-0560">Oxidoreductase</keyword>
<dbReference type="Proteomes" id="UP000800981">
    <property type="component" value="Unassembled WGS sequence"/>
</dbReference>
<dbReference type="PRINTS" id="PR00081">
    <property type="entry name" value="GDHRDH"/>
</dbReference>
<dbReference type="PANTHER" id="PTHR44196">
    <property type="entry name" value="DEHYDROGENASE/REDUCTASE SDR FAMILY MEMBER 7B"/>
    <property type="match status" value="1"/>
</dbReference>
<dbReference type="PANTHER" id="PTHR44196:SF2">
    <property type="entry name" value="SHORT-CHAIN DEHYDROGENASE-RELATED"/>
    <property type="match status" value="1"/>
</dbReference>
<dbReference type="InterPro" id="IPR036291">
    <property type="entry name" value="NAD(P)-bd_dom_sf"/>
</dbReference>
<dbReference type="PRINTS" id="PR00080">
    <property type="entry name" value="SDRFAMILY"/>
</dbReference>
<dbReference type="Pfam" id="PF00106">
    <property type="entry name" value="adh_short"/>
    <property type="match status" value="1"/>
</dbReference>
<comment type="caution">
    <text evidence="4">The sequence shown here is derived from an EMBL/GenBank/DDBJ whole genome shotgun (WGS) entry which is preliminary data.</text>
</comment>